<evidence type="ECO:0000313" key="8">
    <source>
        <dbReference type="EMBL" id="GIG19557.1"/>
    </source>
</evidence>
<evidence type="ECO:0000256" key="4">
    <source>
        <dbReference type="ARBA" id="ARBA00022989"/>
    </source>
</evidence>
<sequence length="353" mass="35832">MAAGAARRPDEDTAGPAVGEGAAHVHAAAVAPDPPGKPGRQGAGSARPSLVDRAKALMEWWKHSRPGRANARFGARGGGLLTGGIAYAALFSVFAGLTIGYTVFMAVLGGNDELRQKVLDSLSASLPGLLRTDEGTGLIDPDALVLSPTLTAAGIVALVVLVLSALSATAALRTGVRAMFGAVGGENAVMGKLRALVGFVGMAVAVLLSALLTTAVGAATQWLLQVVGWTGTSSLAVRVVGIAVAFVVDVGTFLLVVKVLAGENPRWRDLWWGSVIAATGIGVVRILGTSVVAGSASRNPLLASFAVIVTLLVWINLISRIVLLAAAWTADPPLEEPAGEDATPAGPAEPRRG</sequence>
<dbReference type="GO" id="GO:0005886">
    <property type="term" value="C:plasma membrane"/>
    <property type="evidence" value="ECO:0007669"/>
    <property type="project" value="UniProtKB-SubCell"/>
</dbReference>
<evidence type="ECO:0000256" key="3">
    <source>
        <dbReference type="ARBA" id="ARBA00022692"/>
    </source>
</evidence>
<keyword evidence="5 7" id="KW-0472">Membrane</keyword>
<evidence type="ECO:0000256" key="5">
    <source>
        <dbReference type="ARBA" id="ARBA00023136"/>
    </source>
</evidence>
<feature type="transmembrane region" description="Helical" evidence="7">
    <location>
        <begin position="269"/>
        <end position="288"/>
    </location>
</feature>
<feature type="region of interest" description="Disordered" evidence="6">
    <location>
        <begin position="334"/>
        <end position="353"/>
    </location>
</feature>
<feature type="transmembrane region" description="Helical" evidence="7">
    <location>
        <begin position="150"/>
        <end position="172"/>
    </location>
</feature>
<dbReference type="InterPro" id="IPR017039">
    <property type="entry name" value="Virul_fac_BrkB"/>
</dbReference>
<evidence type="ECO:0008006" key="10">
    <source>
        <dbReference type="Google" id="ProtNLM"/>
    </source>
</evidence>
<feature type="region of interest" description="Disordered" evidence="6">
    <location>
        <begin position="1"/>
        <end position="48"/>
    </location>
</feature>
<feature type="transmembrane region" description="Helical" evidence="7">
    <location>
        <begin position="85"/>
        <end position="108"/>
    </location>
</feature>
<dbReference type="PANTHER" id="PTHR30213">
    <property type="entry name" value="INNER MEMBRANE PROTEIN YHJD"/>
    <property type="match status" value="1"/>
</dbReference>
<name>A0A919NXX2_9CELL</name>
<accession>A0A919NXX2</accession>
<feature type="transmembrane region" description="Helical" evidence="7">
    <location>
        <begin position="235"/>
        <end position="257"/>
    </location>
</feature>
<keyword evidence="3 7" id="KW-0812">Transmembrane</keyword>
<evidence type="ECO:0000256" key="2">
    <source>
        <dbReference type="ARBA" id="ARBA00022475"/>
    </source>
</evidence>
<gene>
    <name evidence="8" type="ORF">Cch01nite_02810</name>
</gene>
<dbReference type="Pfam" id="PF03631">
    <property type="entry name" value="Virul_fac_BrkB"/>
    <property type="match status" value="1"/>
</dbReference>
<reference evidence="8" key="1">
    <citation type="submission" date="2021-01" db="EMBL/GenBank/DDBJ databases">
        <title>Whole genome shotgun sequence of Cellulomonas chitinilytica NBRC 110799.</title>
        <authorList>
            <person name="Komaki H."/>
            <person name="Tamura T."/>
        </authorList>
    </citation>
    <scope>NUCLEOTIDE SEQUENCE</scope>
    <source>
        <strain evidence="8">NBRC 110799</strain>
    </source>
</reference>
<comment type="subcellular location">
    <subcellularLocation>
        <location evidence="1">Cell membrane</location>
        <topology evidence="1">Multi-pass membrane protein</topology>
    </subcellularLocation>
</comment>
<feature type="compositionally biased region" description="Low complexity" evidence="6">
    <location>
        <begin position="14"/>
        <end position="31"/>
    </location>
</feature>
<keyword evidence="9" id="KW-1185">Reference proteome</keyword>
<evidence type="ECO:0000256" key="1">
    <source>
        <dbReference type="ARBA" id="ARBA00004651"/>
    </source>
</evidence>
<evidence type="ECO:0000256" key="6">
    <source>
        <dbReference type="SAM" id="MobiDB-lite"/>
    </source>
</evidence>
<dbReference type="PANTHER" id="PTHR30213:SF1">
    <property type="entry name" value="INNER MEMBRANE PROTEIN YHJD"/>
    <property type="match status" value="1"/>
</dbReference>
<feature type="transmembrane region" description="Helical" evidence="7">
    <location>
        <begin position="300"/>
        <end position="318"/>
    </location>
</feature>
<comment type="caution">
    <text evidence="8">The sequence shown here is derived from an EMBL/GenBank/DDBJ whole genome shotgun (WGS) entry which is preliminary data.</text>
</comment>
<dbReference type="Proteomes" id="UP000632740">
    <property type="component" value="Unassembled WGS sequence"/>
</dbReference>
<organism evidence="8 9">
    <name type="scientific">Cellulomonas chitinilytica</name>
    <dbReference type="NCBI Taxonomy" id="398759"/>
    <lineage>
        <taxon>Bacteria</taxon>
        <taxon>Bacillati</taxon>
        <taxon>Actinomycetota</taxon>
        <taxon>Actinomycetes</taxon>
        <taxon>Micrococcales</taxon>
        <taxon>Cellulomonadaceae</taxon>
        <taxon>Cellulomonas</taxon>
    </lineage>
</organism>
<dbReference type="AlphaFoldDB" id="A0A919NXX2"/>
<proteinExistence type="predicted"/>
<dbReference type="RefSeq" id="WP_203747606.1">
    <property type="nucleotide sequence ID" value="NZ_BONK01000001.1"/>
</dbReference>
<keyword evidence="4 7" id="KW-1133">Transmembrane helix</keyword>
<evidence type="ECO:0000313" key="9">
    <source>
        <dbReference type="Proteomes" id="UP000632740"/>
    </source>
</evidence>
<keyword evidence="2" id="KW-1003">Cell membrane</keyword>
<feature type="transmembrane region" description="Helical" evidence="7">
    <location>
        <begin position="193"/>
        <end position="223"/>
    </location>
</feature>
<protein>
    <recommendedName>
        <fullName evidence="10">YihY/virulence factor BrkB family protein</fullName>
    </recommendedName>
</protein>
<evidence type="ECO:0000256" key="7">
    <source>
        <dbReference type="SAM" id="Phobius"/>
    </source>
</evidence>
<dbReference type="EMBL" id="BONK01000001">
    <property type="protein sequence ID" value="GIG19557.1"/>
    <property type="molecule type" value="Genomic_DNA"/>
</dbReference>